<evidence type="ECO:0000313" key="3">
    <source>
        <dbReference type="Proteomes" id="UP000309872"/>
    </source>
</evidence>
<feature type="domain" description="MobA/VirD2-like nuclease" evidence="1">
    <location>
        <begin position="44"/>
        <end position="151"/>
    </location>
</feature>
<dbReference type="RefSeq" id="WP_136821737.1">
    <property type="nucleotide sequence ID" value="NZ_BMJX01000005.1"/>
</dbReference>
<dbReference type="OrthoDB" id="915634at2"/>
<dbReference type="Pfam" id="PF03432">
    <property type="entry name" value="Relaxase"/>
    <property type="match status" value="1"/>
</dbReference>
<dbReference type="InterPro" id="IPR005094">
    <property type="entry name" value="Endonuclease_MobA/VirD2"/>
</dbReference>
<dbReference type="AlphaFoldDB" id="A0A4U0GX65"/>
<comment type="caution">
    <text evidence="2">The sequence shown here is derived from an EMBL/GenBank/DDBJ whole genome shotgun (WGS) entry which is preliminary data.</text>
</comment>
<reference evidence="2 3" key="1">
    <citation type="submission" date="2019-04" db="EMBL/GenBank/DDBJ databases">
        <title>Sphingobacterium olei sp. nov., isolated from oil-contaminated soil.</title>
        <authorList>
            <person name="Liu B."/>
        </authorList>
    </citation>
    <scope>NUCLEOTIDE SEQUENCE [LARGE SCALE GENOMIC DNA]</scope>
    <source>
        <strain evidence="2 3">Y3L14</strain>
    </source>
</reference>
<dbReference type="Proteomes" id="UP000309872">
    <property type="component" value="Unassembled WGS sequence"/>
</dbReference>
<gene>
    <name evidence="2" type="ORF">FAZ19_15865</name>
</gene>
<dbReference type="EMBL" id="SUKA01000005">
    <property type="protein sequence ID" value="TJY63745.1"/>
    <property type="molecule type" value="Genomic_DNA"/>
</dbReference>
<accession>A0A4U0GX65</accession>
<proteinExistence type="predicted"/>
<keyword evidence="3" id="KW-1185">Reference proteome</keyword>
<evidence type="ECO:0000313" key="2">
    <source>
        <dbReference type="EMBL" id="TJY63745.1"/>
    </source>
</evidence>
<sequence>MVAIINTGSSLRRAFLYNEHKLSEGAASILTVQNYPYNADEMNTDRRLNLLLKLAGLREDVKVNSVHISLNFSPDEQLSDGIMAGIAKEYMDKIGFGTQPFLVYRHNDSGHPHCHIVTTNIELDGSRISLHNIGRERSEPARKELEIKYGLVKAEDHRKTLYALKPIDASKVQYGRTETKRAIGNVLANVIDQYKYTSLAELNAVLKLYNVTAERGGDNSRIYAHRGLNYRVLDTEGNPVGVPIKASLFHNRPTLDYIENKFLKNDVARQAHKAKIKSTIDFAIASKRPKTLSELEEHLRRSGLKMMLRQNGQGLVYGITYIDFKTKCVFNGSALGKTYSATGLLERMGLGQVRTDKSITLHREMERNKVSDEGFTAEKNDPKINKTVPDTSVEKTLLDLLLQQEYASNAVPFEWKKKKKRKKKW</sequence>
<evidence type="ECO:0000259" key="1">
    <source>
        <dbReference type="Pfam" id="PF03432"/>
    </source>
</evidence>
<name>A0A4U0GX65_9SPHI</name>
<protein>
    <submittedName>
        <fullName evidence="2">Relaxase</fullName>
    </submittedName>
</protein>
<organism evidence="2 3">
    <name type="scientific">Sphingobacterium alkalisoli</name>
    <dbReference type="NCBI Taxonomy" id="1874115"/>
    <lineage>
        <taxon>Bacteria</taxon>
        <taxon>Pseudomonadati</taxon>
        <taxon>Bacteroidota</taxon>
        <taxon>Sphingobacteriia</taxon>
        <taxon>Sphingobacteriales</taxon>
        <taxon>Sphingobacteriaceae</taxon>
        <taxon>Sphingobacterium</taxon>
    </lineage>
</organism>